<dbReference type="GO" id="GO:0015074">
    <property type="term" value="P:DNA integration"/>
    <property type="evidence" value="ECO:0007669"/>
    <property type="project" value="InterPro"/>
</dbReference>
<evidence type="ECO:0000313" key="3">
    <source>
        <dbReference type="WBParaSite" id="Gr19_v10_g14428.t1"/>
    </source>
</evidence>
<dbReference type="Proteomes" id="UP000887572">
    <property type="component" value="Unplaced"/>
</dbReference>
<dbReference type="Gene3D" id="3.30.420.10">
    <property type="entry name" value="Ribonuclease H-like superfamily/Ribonuclease H"/>
    <property type="match status" value="1"/>
</dbReference>
<dbReference type="SUPFAM" id="SSF53098">
    <property type="entry name" value="Ribonuclease H-like"/>
    <property type="match status" value="1"/>
</dbReference>
<dbReference type="PROSITE" id="PS50994">
    <property type="entry name" value="INTEGRASE"/>
    <property type="match status" value="1"/>
</dbReference>
<dbReference type="InterPro" id="IPR001584">
    <property type="entry name" value="Integrase_cat-core"/>
</dbReference>
<dbReference type="WBParaSite" id="Gr19_v10_g14428.t1">
    <property type="protein sequence ID" value="Gr19_v10_g14428.t1"/>
    <property type="gene ID" value="Gr19_v10_g14428"/>
</dbReference>
<dbReference type="GO" id="GO:0003676">
    <property type="term" value="F:nucleic acid binding"/>
    <property type="evidence" value="ECO:0007669"/>
    <property type="project" value="InterPro"/>
</dbReference>
<organism evidence="2 3">
    <name type="scientific">Globodera rostochiensis</name>
    <name type="common">Golden nematode worm</name>
    <name type="synonym">Heterodera rostochiensis</name>
    <dbReference type="NCBI Taxonomy" id="31243"/>
    <lineage>
        <taxon>Eukaryota</taxon>
        <taxon>Metazoa</taxon>
        <taxon>Ecdysozoa</taxon>
        <taxon>Nematoda</taxon>
        <taxon>Chromadorea</taxon>
        <taxon>Rhabditida</taxon>
        <taxon>Tylenchina</taxon>
        <taxon>Tylenchomorpha</taxon>
        <taxon>Tylenchoidea</taxon>
        <taxon>Heteroderidae</taxon>
        <taxon>Heteroderinae</taxon>
        <taxon>Globodera</taxon>
    </lineage>
</organism>
<dbReference type="InterPro" id="IPR012337">
    <property type="entry name" value="RNaseH-like_sf"/>
</dbReference>
<name>A0A914H730_GLORO</name>
<dbReference type="PANTHER" id="PTHR37984:SF5">
    <property type="entry name" value="PROTEIN NYNRIN-LIKE"/>
    <property type="match status" value="1"/>
</dbReference>
<evidence type="ECO:0000313" key="2">
    <source>
        <dbReference type="Proteomes" id="UP000887572"/>
    </source>
</evidence>
<proteinExistence type="predicted"/>
<keyword evidence="2" id="KW-1185">Reference proteome</keyword>
<sequence length="358" mass="41576">MYLLVIDSYSKWPEVFEMKSTGSAATIDKLRYLCSRYGLPETLVTDNGTQFTSKEFKEFTTQNGITHLFSAPYHPMSNGQAERFVDTFKRTCRKLKGEEVVNRLDTFLTTYRITPNDSLPEGKSPAEMFLQRKFRTTFDLLRPKRRPIVVRDEEMEKRFNRRHGAKPRSFDVDAKVFARHRLSQPWRAGHIVSRKGVMYEVRFQDGRLGRFHANQLWDRTADDKEEDPLDVFNDAFGLAVREERYLNWRNVYHFPPMIIDQLTAHKMASLSPILAHFIPFHIFVCTQLDPINIPIFVRSIISSPNKYSLQFGLWVVTAGTLCQVESHHRASKTVYCKGCKIQDEEKSIANTGQHLSKA</sequence>
<feature type="domain" description="Integrase catalytic" evidence="1">
    <location>
        <begin position="1"/>
        <end position="133"/>
    </location>
</feature>
<reference evidence="3" key="1">
    <citation type="submission" date="2022-11" db="UniProtKB">
        <authorList>
            <consortium name="WormBaseParasite"/>
        </authorList>
    </citation>
    <scope>IDENTIFICATION</scope>
</reference>
<protein>
    <submittedName>
        <fullName evidence="3">Integrase catalytic domain-containing protein</fullName>
    </submittedName>
</protein>
<accession>A0A914H730</accession>
<evidence type="ECO:0000259" key="1">
    <source>
        <dbReference type="PROSITE" id="PS50994"/>
    </source>
</evidence>
<dbReference type="Pfam" id="PF00665">
    <property type="entry name" value="rve"/>
    <property type="match status" value="1"/>
</dbReference>
<dbReference type="InterPro" id="IPR036397">
    <property type="entry name" value="RNaseH_sf"/>
</dbReference>
<dbReference type="AlphaFoldDB" id="A0A914H730"/>
<dbReference type="InterPro" id="IPR050951">
    <property type="entry name" value="Retrovirus_Pol_polyprotein"/>
</dbReference>
<dbReference type="PANTHER" id="PTHR37984">
    <property type="entry name" value="PROTEIN CBG26694"/>
    <property type="match status" value="1"/>
</dbReference>